<dbReference type="Proteomes" id="UP000594263">
    <property type="component" value="Unplaced"/>
</dbReference>
<comment type="similarity">
    <text evidence="4">Belongs to the HIPP family.</text>
</comment>
<dbReference type="OMA" id="HVYPGPY"/>
<dbReference type="SUPFAM" id="SSF55008">
    <property type="entry name" value="HMA, heavy metal-associated domain"/>
    <property type="match status" value="1"/>
</dbReference>
<dbReference type="InterPro" id="IPR006121">
    <property type="entry name" value="HMA_dom"/>
</dbReference>
<evidence type="ECO:0000313" key="7">
    <source>
        <dbReference type="EnsemblPlants" id="Kaladp0067s0291.1.v1.1"/>
    </source>
</evidence>
<evidence type="ECO:0000256" key="2">
    <source>
        <dbReference type="ARBA" id="ARBA00022723"/>
    </source>
</evidence>
<dbReference type="FunFam" id="3.30.70.100:FF:000008">
    <property type="entry name" value="Copper transport protein ATOX1"/>
    <property type="match status" value="1"/>
</dbReference>
<feature type="region of interest" description="Disordered" evidence="5">
    <location>
        <begin position="71"/>
        <end position="201"/>
    </location>
</feature>
<evidence type="ECO:0000259" key="6">
    <source>
        <dbReference type="PROSITE" id="PS50846"/>
    </source>
</evidence>
<dbReference type="CDD" id="cd00371">
    <property type="entry name" value="HMA"/>
    <property type="match status" value="1"/>
</dbReference>
<reference evidence="7" key="1">
    <citation type="submission" date="2021-01" db="UniProtKB">
        <authorList>
            <consortium name="EnsemblPlants"/>
        </authorList>
    </citation>
    <scope>IDENTIFICATION</scope>
</reference>
<evidence type="ECO:0000313" key="8">
    <source>
        <dbReference type="Proteomes" id="UP000594263"/>
    </source>
</evidence>
<keyword evidence="1" id="KW-0488">Methylation</keyword>
<evidence type="ECO:0000256" key="3">
    <source>
        <dbReference type="ARBA" id="ARBA00023289"/>
    </source>
</evidence>
<name>A0A7N0UJ09_KALFE</name>
<keyword evidence="3" id="KW-0636">Prenylation</keyword>
<dbReference type="AlphaFoldDB" id="A0A7N0UJ09"/>
<evidence type="ECO:0000256" key="5">
    <source>
        <dbReference type="SAM" id="MobiDB-lite"/>
    </source>
</evidence>
<dbReference type="Gramene" id="Kaladp0067s0291.1.v1.1">
    <property type="protein sequence ID" value="Kaladp0067s0291.1.v1.1"/>
    <property type="gene ID" value="Kaladp0067s0291.v1.1"/>
</dbReference>
<keyword evidence="8" id="KW-1185">Reference proteome</keyword>
<evidence type="ECO:0000256" key="1">
    <source>
        <dbReference type="ARBA" id="ARBA00022481"/>
    </source>
</evidence>
<evidence type="ECO:0000256" key="4">
    <source>
        <dbReference type="ARBA" id="ARBA00024045"/>
    </source>
</evidence>
<dbReference type="Pfam" id="PF00403">
    <property type="entry name" value="HMA"/>
    <property type="match status" value="1"/>
</dbReference>
<dbReference type="Gene3D" id="3.30.70.100">
    <property type="match status" value="1"/>
</dbReference>
<dbReference type="PANTHER" id="PTHR45868">
    <property type="entry name" value="HEAVY METAL-ASSOCIATED ISOPRENYLATED PLANT PROTEIN 33-RELATED"/>
    <property type="match status" value="1"/>
</dbReference>
<keyword evidence="2" id="KW-0479">Metal-binding</keyword>
<dbReference type="PANTHER" id="PTHR45868:SF80">
    <property type="entry name" value="F15K9.8-RELATED"/>
    <property type="match status" value="1"/>
</dbReference>
<dbReference type="GO" id="GO:0046872">
    <property type="term" value="F:metal ion binding"/>
    <property type="evidence" value="ECO:0007669"/>
    <property type="project" value="UniProtKB-KW"/>
</dbReference>
<organism evidence="7 8">
    <name type="scientific">Kalanchoe fedtschenkoi</name>
    <name type="common">Lavender scallops</name>
    <name type="synonym">South American air plant</name>
    <dbReference type="NCBI Taxonomy" id="63787"/>
    <lineage>
        <taxon>Eukaryota</taxon>
        <taxon>Viridiplantae</taxon>
        <taxon>Streptophyta</taxon>
        <taxon>Embryophyta</taxon>
        <taxon>Tracheophyta</taxon>
        <taxon>Spermatophyta</taxon>
        <taxon>Magnoliopsida</taxon>
        <taxon>eudicotyledons</taxon>
        <taxon>Gunneridae</taxon>
        <taxon>Pentapetalae</taxon>
        <taxon>Saxifragales</taxon>
        <taxon>Crassulaceae</taxon>
        <taxon>Kalanchoe</taxon>
    </lineage>
</organism>
<dbReference type="EnsemblPlants" id="Kaladp0067s0291.1.v1.1">
    <property type="protein sequence ID" value="Kaladp0067s0291.1.v1.1"/>
    <property type="gene ID" value="Kaladp0067s0291.v1.1"/>
</dbReference>
<protein>
    <recommendedName>
        <fullName evidence="6">HMA domain-containing protein</fullName>
    </recommendedName>
</protein>
<feature type="compositionally biased region" description="Polar residues" evidence="5">
    <location>
        <begin position="117"/>
        <end position="127"/>
    </location>
</feature>
<sequence length="290" mass="31259">MGKTLEETPTLTYQTWVLKVSIHCEGCKKKVKKVLHSIDGVYTTTIDSQQHRVTVTGNVEAETLIKKLQKTGKHAALLPEEPKKKSAGKMQKKEGDLDGGGKAVDEATSEKHKNKTDGATATGNSGDNDLEDGKKTEAPGVDESSAVDIKCPSSDPAAAAAKDGYNKKKKKGKKNNSENQGVGEKGSDPLVTSPANSTGTMAVDLISPPNPNMNIYPSYHPTNYPPMSYMMSYNTAYSIPTASHYAPLPPAAPGGYMLLHPRNYAHQMQQERVCIQNEDSYDNGTLCSVM</sequence>
<accession>A0A7N0UJ09</accession>
<proteinExistence type="inferred from homology"/>
<dbReference type="InterPro" id="IPR036163">
    <property type="entry name" value="HMA_dom_sf"/>
</dbReference>
<keyword evidence="3" id="KW-0449">Lipoprotein</keyword>
<feature type="domain" description="HMA" evidence="6">
    <location>
        <begin position="13"/>
        <end position="76"/>
    </location>
</feature>
<dbReference type="PROSITE" id="PS50846">
    <property type="entry name" value="HMA_2"/>
    <property type="match status" value="1"/>
</dbReference>